<organism evidence="2 3">
    <name type="scientific">Corallococcus macrosporus</name>
    <dbReference type="NCBI Taxonomy" id="35"/>
    <lineage>
        <taxon>Bacteria</taxon>
        <taxon>Pseudomonadati</taxon>
        <taxon>Myxococcota</taxon>
        <taxon>Myxococcia</taxon>
        <taxon>Myxococcales</taxon>
        <taxon>Cystobacterineae</taxon>
        <taxon>Myxococcaceae</taxon>
        <taxon>Corallococcus</taxon>
    </lineage>
</organism>
<reference evidence="2 3" key="1">
    <citation type="submission" date="2021-02" db="EMBL/GenBank/DDBJ databases">
        <title>De Novo genome assembly of isolated myxobacteria.</title>
        <authorList>
            <person name="Stevens D.C."/>
        </authorList>
    </citation>
    <scope>NUCLEOTIDE SEQUENCE [LARGE SCALE GENOMIC DNA]</scope>
    <source>
        <strain evidence="2 3">ATCC 29039</strain>
    </source>
</reference>
<feature type="region of interest" description="Disordered" evidence="1">
    <location>
        <begin position="76"/>
        <end position="96"/>
    </location>
</feature>
<accession>A0ABS3DQ06</accession>
<dbReference type="RefSeq" id="WP_207057918.1">
    <property type="nucleotide sequence ID" value="NZ_JAFIMU010000017.1"/>
</dbReference>
<name>A0ABS3DQ06_9BACT</name>
<evidence type="ECO:0000313" key="2">
    <source>
        <dbReference type="EMBL" id="MBN8233394.1"/>
    </source>
</evidence>
<gene>
    <name evidence="2" type="ORF">JYK02_38340</name>
</gene>
<evidence type="ECO:0000256" key="1">
    <source>
        <dbReference type="SAM" id="MobiDB-lite"/>
    </source>
</evidence>
<evidence type="ECO:0000313" key="3">
    <source>
        <dbReference type="Proteomes" id="UP000664052"/>
    </source>
</evidence>
<dbReference type="Proteomes" id="UP000664052">
    <property type="component" value="Unassembled WGS sequence"/>
</dbReference>
<comment type="caution">
    <text evidence="2">The sequence shown here is derived from an EMBL/GenBank/DDBJ whole genome shotgun (WGS) entry which is preliminary data.</text>
</comment>
<sequence length="96" mass="10453">MSLGFEVELNAVEVRTRSGATFAGRLDTWTPFAGKDAELGGTFREDLKVLKRGLLGLGEIVTSHDVEPVTEGVSLDIQESDESDNDGLYVPLDERL</sequence>
<keyword evidence="3" id="KW-1185">Reference proteome</keyword>
<dbReference type="EMBL" id="JAFIMU010000017">
    <property type="protein sequence ID" value="MBN8233394.1"/>
    <property type="molecule type" value="Genomic_DNA"/>
</dbReference>
<proteinExistence type="predicted"/>
<protein>
    <submittedName>
        <fullName evidence="2">Uncharacterized protein</fullName>
    </submittedName>
</protein>